<dbReference type="Gene3D" id="2.60.120.1390">
    <property type="match status" value="1"/>
</dbReference>
<dbReference type="EMBL" id="JACJVO010000027">
    <property type="protein sequence ID" value="MBB6733438.1"/>
    <property type="molecule type" value="Genomic_DNA"/>
</dbReference>
<evidence type="ECO:0000313" key="1">
    <source>
        <dbReference type="EMBL" id="MBB6733438.1"/>
    </source>
</evidence>
<comment type="caution">
    <text evidence="1">The sequence shown here is derived from an EMBL/GenBank/DDBJ whole genome shotgun (WGS) entry which is preliminary data.</text>
</comment>
<organism evidence="1 2">
    <name type="scientific">Cohnella zeiphila</name>
    <dbReference type="NCBI Taxonomy" id="2761120"/>
    <lineage>
        <taxon>Bacteria</taxon>
        <taxon>Bacillati</taxon>
        <taxon>Bacillota</taxon>
        <taxon>Bacilli</taxon>
        <taxon>Bacillales</taxon>
        <taxon>Paenibacillaceae</taxon>
        <taxon>Cohnella</taxon>
    </lineage>
</organism>
<dbReference type="AlphaFoldDB" id="A0A7X0SNU4"/>
<name>A0A7X0SNU4_9BACL</name>
<protein>
    <submittedName>
        <fullName evidence="1">DUF2961 domain-containing protein</fullName>
    </submittedName>
</protein>
<reference evidence="1 2" key="1">
    <citation type="submission" date="2020-08" db="EMBL/GenBank/DDBJ databases">
        <title>Cohnella phylogeny.</title>
        <authorList>
            <person name="Dunlap C."/>
        </authorList>
    </citation>
    <scope>NUCLEOTIDE SEQUENCE [LARGE SCALE GENOMIC DNA]</scope>
    <source>
        <strain evidence="1 2">CBP 2801</strain>
    </source>
</reference>
<proteinExistence type="predicted"/>
<dbReference type="Proteomes" id="UP000564644">
    <property type="component" value="Unassembled WGS sequence"/>
</dbReference>
<accession>A0A7X0SNU4</accession>
<evidence type="ECO:0000313" key="2">
    <source>
        <dbReference type="Proteomes" id="UP000564644"/>
    </source>
</evidence>
<sequence length="380" mass="43789">MSALNDIYKIKDGIRTKRISSYDRTGGNQDCVTIQAGETAVLADIPGAGIIKHIWITVNTLDKMIRRNAVLRMYWDGETEPSVEAPLGDFFGQGWSEEYHYISLPLAAAPSEGKALNCYFPMPFGTGARITLQNESDEPIRSFYYYIDYEEHREVPASMGRFHAWWNRELTEVHPEAGETEWSVVAQEGKNPSDKNNYLFADIEGKGHFVGVNYFVENPGPMWYGEGDDMWLVDGEDWPGSLHGTGTEDFFNSSWCPNEVYLHPYFGYARVPDKPGWMGRTHCYRFMLEDPVYFEKSLRASIEHGHDNNLTLDLCTVSYWYQMEPHKVFPAFPSKEKRQNMPEITMRDVHLWRHEWRQALGGGTRLWGNERKEKPANEGK</sequence>
<dbReference type="InterPro" id="IPR021345">
    <property type="entry name" value="DUF2961"/>
</dbReference>
<keyword evidence="2" id="KW-1185">Reference proteome</keyword>
<gene>
    <name evidence="1" type="ORF">H7C18_21165</name>
</gene>
<dbReference type="Pfam" id="PF11175">
    <property type="entry name" value="DUF2961"/>
    <property type="match status" value="1"/>
</dbReference>
<dbReference type="RefSeq" id="WP_185131099.1">
    <property type="nucleotide sequence ID" value="NZ_JACJVO010000027.1"/>
</dbReference>